<sequence length="490" mass="49023">ASCVEPSPSSGEDGSAPAAEPGPVRRLEAELLRHQQPFLRPPPHQEQREQEQRRTTDQRAGSIPEGRPGSRAAAVTGIEGTLGTSEVTAAVVAASATKPRGGPRRGATSAAAVAVAAATAASGRPVAEAAAAEGGPSVLPLRLDGSEEGSTCSVRLVAAPSRPTTPAVALELGSAAIVGNGSGNGSGNGNGNGNGNGSGNGGDEGGGSQVELLLQFEPVASLAAAADADLPSGPARHHGRNTPPRTAAAAVAAAVDRFAFSNPSLDRFALSLQEAAAGTPAANADVVVVGTAKVGGEGETRAVQTLASSVREDTVAEGSRQVGQGEGGTAAAGEGMAMNDDDHDDDHEEEEEEEEEYGPDTCVPATLHSPGDDEELPDPAEPQLTFRQRHVHPKAGDHHPGQQQQQNQQRQEQQGRQGIGTASSPPPLPSASQHTVSHSAGGGSATGQGSGACISSLACYAAPAVGSGSTAAALMAPPPHTQTQTQTDPE</sequence>
<proteinExistence type="predicted"/>
<feature type="non-terminal residue" evidence="2">
    <location>
        <position position="1"/>
    </location>
</feature>
<dbReference type="AlphaFoldDB" id="A0A8J4F3T1"/>
<comment type="caution">
    <text evidence="2">The sequence shown here is derived from an EMBL/GenBank/DDBJ whole genome shotgun (WGS) entry which is preliminary data.</text>
</comment>
<feature type="region of interest" description="Disordered" evidence="1">
    <location>
        <begin position="1"/>
        <end position="79"/>
    </location>
</feature>
<feature type="region of interest" description="Disordered" evidence="1">
    <location>
        <begin position="179"/>
        <end position="211"/>
    </location>
</feature>
<evidence type="ECO:0000313" key="2">
    <source>
        <dbReference type="EMBL" id="GIL56440.1"/>
    </source>
</evidence>
<organism evidence="2 3">
    <name type="scientific">Volvox africanus</name>
    <dbReference type="NCBI Taxonomy" id="51714"/>
    <lineage>
        <taxon>Eukaryota</taxon>
        <taxon>Viridiplantae</taxon>
        <taxon>Chlorophyta</taxon>
        <taxon>core chlorophytes</taxon>
        <taxon>Chlorophyceae</taxon>
        <taxon>CS clade</taxon>
        <taxon>Chlamydomonadales</taxon>
        <taxon>Volvocaceae</taxon>
        <taxon>Volvox</taxon>
    </lineage>
</organism>
<feature type="compositionally biased region" description="Basic and acidic residues" evidence="1">
    <location>
        <begin position="43"/>
        <end position="57"/>
    </location>
</feature>
<reference evidence="2" key="1">
    <citation type="journal article" date="2021" name="Proc. Natl. Acad. Sci. U.S.A.">
        <title>Three genomes in the algal genus Volvox reveal the fate of a haploid sex-determining region after a transition to homothallism.</title>
        <authorList>
            <person name="Yamamoto K."/>
            <person name="Hamaji T."/>
            <person name="Kawai-Toyooka H."/>
            <person name="Matsuzaki R."/>
            <person name="Takahashi F."/>
            <person name="Nishimura Y."/>
            <person name="Kawachi M."/>
            <person name="Noguchi H."/>
            <person name="Minakuchi Y."/>
            <person name="Umen J.G."/>
            <person name="Toyoda A."/>
            <person name="Nozaki H."/>
        </authorList>
    </citation>
    <scope>NUCLEOTIDE SEQUENCE</scope>
    <source>
        <strain evidence="2">NIES-3780</strain>
    </source>
</reference>
<name>A0A8J4F3T1_9CHLO</name>
<protein>
    <submittedName>
        <fullName evidence="2">Uncharacterized protein</fullName>
    </submittedName>
</protein>
<feature type="region of interest" description="Disordered" evidence="1">
    <location>
        <begin position="225"/>
        <end position="248"/>
    </location>
</feature>
<dbReference type="Proteomes" id="UP000747399">
    <property type="component" value="Unassembled WGS sequence"/>
</dbReference>
<evidence type="ECO:0000313" key="3">
    <source>
        <dbReference type="Proteomes" id="UP000747399"/>
    </source>
</evidence>
<feature type="compositionally biased region" description="Low complexity" evidence="1">
    <location>
        <begin position="401"/>
        <end position="416"/>
    </location>
</feature>
<feature type="region of interest" description="Disordered" evidence="1">
    <location>
        <begin position="306"/>
        <end position="451"/>
    </location>
</feature>
<feature type="compositionally biased region" description="Acidic residues" evidence="1">
    <location>
        <begin position="339"/>
        <end position="358"/>
    </location>
</feature>
<feature type="compositionally biased region" description="Gly residues" evidence="1">
    <location>
        <begin position="440"/>
        <end position="450"/>
    </location>
</feature>
<accession>A0A8J4F3T1</accession>
<keyword evidence="3" id="KW-1185">Reference proteome</keyword>
<evidence type="ECO:0000256" key="1">
    <source>
        <dbReference type="SAM" id="MobiDB-lite"/>
    </source>
</evidence>
<feature type="compositionally biased region" description="Low complexity" evidence="1">
    <location>
        <begin position="225"/>
        <end position="234"/>
    </location>
</feature>
<dbReference type="EMBL" id="BNCO01000024">
    <property type="protein sequence ID" value="GIL56440.1"/>
    <property type="molecule type" value="Genomic_DNA"/>
</dbReference>
<feature type="non-terminal residue" evidence="2">
    <location>
        <position position="490"/>
    </location>
</feature>
<feature type="compositionally biased region" description="Low complexity" evidence="1">
    <location>
        <begin position="481"/>
        <end position="490"/>
    </location>
</feature>
<gene>
    <name evidence="2" type="ORF">Vafri_11703</name>
</gene>
<feature type="compositionally biased region" description="Basic and acidic residues" evidence="1">
    <location>
        <begin position="23"/>
        <end position="33"/>
    </location>
</feature>
<feature type="region of interest" description="Disordered" evidence="1">
    <location>
        <begin position="470"/>
        <end position="490"/>
    </location>
</feature>
<feature type="compositionally biased region" description="Gly residues" evidence="1">
    <location>
        <begin position="180"/>
        <end position="208"/>
    </location>
</feature>